<comment type="similarity">
    <text evidence="1">Belongs to the peptidase A1 family.</text>
</comment>
<accession>A0A2K0UKA5</accession>
<dbReference type="Proteomes" id="UP000236664">
    <property type="component" value="Unassembled WGS sequence"/>
</dbReference>
<dbReference type="Pfam" id="PF00026">
    <property type="entry name" value="Asp"/>
    <property type="match status" value="1"/>
</dbReference>
<dbReference type="PANTHER" id="PTHR47966:SF65">
    <property type="entry name" value="ASPARTIC-TYPE ENDOPEPTIDASE"/>
    <property type="match status" value="1"/>
</dbReference>
<dbReference type="Gene3D" id="2.40.70.10">
    <property type="entry name" value="Acid Proteases"/>
    <property type="match status" value="2"/>
</dbReference>
<dbReference type="InterPro" id="IPR033121">
    <property type="entry name" value="PEPTIDASE_A1"/>
</dbReference>
<dbReference type="GO" id="GO:0006508">
    <property type="term" value="P:proteolysis"/>
    <property type="evidence" value="ECO:0007669"/>
    <property type="project" value="InterPro"/>
</dbReference>
<dbReference type="EMBL" id="MTQA01000475">
    <property type="protein sequence ID" value="PNP58187.1"/>
    <property type="molecule type" value="Genomic_DNA"/>
</dbReference>
<dbReference type="PROSITE" id="PS51767">
    <property type="entry name" value="PEPTIDASE_A1"/>
    <property type="match status" value="1"/>
</dbReference>
<keyword evidence="2" id="KW-0732">Signal</keyword>
<feature type="domain" description="Peptidase A1" evidence="3">
    <location>
        <begin position="52"/>
        <end position="396"/>
    </location>
</feature>
<feature type="signal peptide" evidence="2">
    <location>
        <begin position="1"/>
        <end position="19"/>
    </location>
</feature>
<evidence type="ECO:0000256" key="2">
    <source>
        <dbReference type="SAM" id="SignalP"/>
    </source>
</evidence>
<dbReference type="GO" id="GO:0004190">
    <property type="term" value="F:aspartic-type endopeptidase activity"/>
    <property type="evidence" value="ECO:0007669"/>
    <property type="project" value="InterPro"/>
</dbReference>
<evidence type="ECO:0000256" key="1">
    <source>
        <dbReference type="ARBA" id="ARBA00007447"/>
    </source>
</evidence>
<gene>
    <name evidence="4" type="ORF">FNYG_15173</name>
</gene>
<organism evidence="4 5">
    <name type="scientific">Gibberella nygamai</name>
    <name type="common">Bean root rot disease fungus</name>
    <name type="synonym">Fusarium nygamai</name>
    <dbReference type="NCBI Taxonomy" id="42673"/>
    <lineage>
        <taxon>Eukaryota</taxon>
        <taxon>Fungi</taxon>
        <taxon>Dikarya</taxon>
        <taxon>Ascomycota</taxon>
        <taxon>Pezizomycotina</taxon>
        <taxon>Sordariomycetes</taxon>
        <taxon>Hypocreomycetidae</taxon>
        <taxon>Hypocreales</taxon>
        <taxon>Nectriaceae</taxon>
        <taxon>Fusarium</taxon>
        <taxon>Fusarium fujikuroi species complex</taxon>
    </lineage>
</organism>
<evidence type="ECO:0000313" key="5">
    <source>
        <dbReference type="Proteomes" id="UP000236664"/>
    </source>
</evidence>
<comment type="caution">
    <text evidence="4">The sequence shown here is derived from an EMBL/GenBank/DDBJ whole genome shotgun (WGS) entry which is preliminary data.</text>
</comment>
<dbReference type="InterPro" id="IPR001461">
    <property type="entry name" value="Aspartic_peptidase_A1"/>
</dbReference>
<dbReference type="OrthoDB" id="771136at2759"/>
<reference evidence="4 5" key="1">
    <citation type="submission" date="2017-06" db="EMBL/GenBank/DDBJ databases">
        <title>Genome of Fusarium nygamai isolate CS10214.</title>
        <authorList>
            <person name="Gardiner D.M."/>
            <person name="Obanor F."/>
            <person name="Kazan K."/>
        </authorList>
    </citation>
    <scope>NUCLEOTIDE SEQUENCE [LARGE SCALE GENOMIC DNA]</scope>
    <source>
        <strain evidence="4 5">CS10214</strain>
    </source>
</reference>
<evidence type="ECO:0000313" key="4">
    <source>
        <dbReference type="EMBL" id="PNP58187.1"/>
    </source>
</evidence>
<keyword evidence="5" id="KW-1185">Reference proteome</keyword>
<dbReference type="STRING" id="42673.A0A2K0UKA5"/>
<protein>
    <recommendedName>
        <fullName evidence="3">Peptidase A1 domain-containing protein</fullName>
    </recommendedName>
</protein>
<dbReference type="InterPro" id="IPR021109">
    <property type="entry name" value="Peptidase_aspartic_dom_sf"/>
</dbReference>
<sequence length="435" mass="47158">MVQQYLLVTLPFLVLGAVASPRLGHARTSKSSPAGVHILPLISDNADDYHSYLAEVAAGTPPQKMRLNLDIAKSAPWFISDEIIAECDGCTNGYYQLNKSKTASHVLGHQSISYGDPTTYPPSNVTFDLDLHKDKVELAGVSIPNQVFGLLNAGKNNGFSGIGGLGLGPNLEYGYTPGKPYNSVLDSLAANKDIASRTYSVDLRNHGSKPPSVIFGGIDTGKFKGKLVKRPLVKDELGTFGPSIVLTGLRQTVPKGKNQASEVHSYEVHKTDSVFLLDSSNQYLRFRHSFVDPLYKTLGAVNNGQDAYYVPCSKRNMPGSWDFQFGDVTINIPYSKIITTESDDNGKTCWVGVLTTWKGQLVLGRTTPWQKVAEEIAMSLFPKGHPGQGRGAFGVAAEDHLLSIVLSFIGVRMLVHASLLLVIGCHGLEKQIIND</sequence>
<name>A0A2K0UKA5_GIBNY</name>
<evidence type="ECO:0000259" key="3">
    <source>
        <dbReference type="PROSITE" id="PS51767"/>
    </source>
</evidence>
<proteinExistence type="inferred from homology"/>
<dbReference type="SUPFAM" id="SSF50630">
    <property type="entry name" value="Acid proteases"/>
    <property type="match status" value="1"/>
</dbReference>
<dbReference type="AlphaFoldDB" id="A0A2K0UKA5"/>
<dbReference type="PANTHER" id="PTHR47966">
    <property type="entry name" value="BETA-SITE APP-CLEAVING ENZYME, ISOFORM A-RELATED"/>
    <property type="match status" value="1"/>
</dbReference>
<feature type="chain" id="PRO_5014476749" description="Peptidase A1 domain-containing protein" evidence="2">
    <location>
        <begin position="20"/>
        <end position="435"/>
    </location>
</feature>